<organism evidence="2 3">
    <name type="scientific">Hyaloscypha bicolor E</name>
    <dbReference type="NCBI Taxonomy" id="1095630"/>
    <lineage>
        <taxon>Eukaryota</taxon>
        <taxon>Fungi</taxon>
        <taxon>Dikarya</taxon>
        <taxon>Ascomycota</taxon>
        <taxon>Pezizomycotina</taxon>
        <taxon>Leotiomycetes</taxon>
        <taxon>Helotiales</taxon>
        <taxon>Hyaloscyphaceae</taxon>
        <taxon>Hyaloscypha</taxon>
        <taxon>Hyaloscypha bicolor</taxon>
    </lineage>
</organism>
<dbReference type="OrthoDB" id="3518224at2759"/>
<feature type="region of interest" description="Disordered" evidence="1">
    <location>
        <begin position="471"/>
        <end position="505"/>
    </location>
</feature>
<feature type="compositionally biased region" description="Polar residues" evidence="1">
    <location>
        <begin position="688"/>
        <end position="714"/>
    </location>
</feature>
<feature type="compositionally biased region" description="Polar residues" evidence="1">
    <location>
        <begin position="133"/>
        <end position="142"/>
    </location>
</feature>
<dbReference type="InParanoid" id="A0A2J6TAV8"/>
<keyword evidence="3" id="KW-1185">Reference proteome</keyword>
<feature type="compositionally biased region" description="Polar residues" evidence="1">
    <location>
        <begin position="802"/>
        <end position="820"/>
    </location>
</feature>
<feature type="compositionally biased region" description="Basic and acidic residues" evidence="1">
    <location>
        <begin position="971"/>
        <end position="988"/>
    </location>
</feature>
<evidence type="ECO:0000313" key="2">
    <source>
        <dbReference type="EMBL" id="PMD60098.1"/>
    </source>
</evidence>
<proteinExistence type="predicted"/>
<sequence length="1015" mass="112238">MASQNPLQVPEIHTIPSPNRKSSPRGGRHPSPESSCFSLRAPVHHRSSPPGEFPGSPAPIHRTDTGNSSRLTPPAPELQSGQDSSYFSTPQRSQTRQTRTTSPSERLSNPTCLSPDVSSNGSFHSSEFGHSPCSHSSGTSDFLTPPQELPDTDNPPYKARRESSGSLTMVRKLRRANTMPYDKEQKRRKRHRKHHKCDHKCGQKKIKLYEHQNRSYWWLPSSCQVAPTAPRGQKQLCEDHAGHYTPKKTRYGSIDTYGKLPPEFRSKPAPAVVTRRWSSVEIGAHQVVLESTFPLKPTAPQVTSGSPVNNFVPKMLSKPYRSSTFTRGAIDHNSDHDMFHTIGKKLALHKIPDEKLVIPESITLRRASGGSPEAQQSNDTSEATPRARPINAGQKRHSVPYLITTEEIDSIPELIEANLRRNYDAYGRYDRHTCSSRPSQRTTPSSSITGTALVPSKGYFTQPSVAVTEVQPVNSRPRSPLNYLQVAPQRKTKTDAISRSDSQKSVHEVIWESGASPLSLGELTDEDDSRRSGPCSAEPSTPNPINLQMPGALRVDKGDAFDPQNANASINEWSWRCPQNEIAVVLTSSDSDSNDVLLEGSNDPRRPDFEDEIPPPKAATRARDRPLLRSAVSQTKLQDVVSFPPLAPRKKTNDWYSPLPPIEAQMMSPPLATSRSLYDIGIDVSFGPSSSKTVTPRSSQTSWVRSTEVSPTRSSEFDPNYEIRCKSPESYLEDPIHRKCVIKAHPNASARTGEFSTIGSSLGASSHEKRKSSTPSVQRPRSPRICESATEGVLIQSERRSLPSQIHRTETSQPTNSATMKPTGCVNMGGRNSSPALRALLEFSPPRSERTKERSSEASHPDEKEINSPPRLPRVRTVDNAHKGEHEVPPTKWRAPSPCPTPRSRGPSEDTSEYEDSRDSLSGSPGPSTTTPQVRRAWIDRLSLLRSRSPPLPAVDRVGIYGRMSGSQRRSRGDPWGETSRSEPHVCDDCPKPSEPHICDDCAKDPRVPSIDWIG</sequence>
<feature type="compositionally biased region" description="Polar residues" evidence="1">
    <location>
        <begin position="373"/>
        <end position="383"/>
    </location>
</feature>
<name>A0A2J6TAV8_9HELO</name>
<dbReference type="Proteomes" id="UP000235371">
    <property type="component" value="Unassembled WGS sequence"/>
</dbReference>
<feature type="region of interest" description="Disordered" evidence="1">
    <location>
        <begin position="364"/>
        <end position="397"/>
    </location>
</feature>
<evidence type="ECO:0000256" key="1">
    <source>
        <dbReference type="SAM" id="MobiDB-lite"/>
    </source>
</evidence>
<dbReference type="GeneID" id="36580570"/>
<dbReference type="EMBL" id="KZ613791">
    <property type="protein sequence ID" value="PMD60098.1"/>
    <property type="molecule type" value="Genomic_DNA"/>
</dbReference>
<feature type="compositionally biased region" description="Low complexity" evidence="1">
    <location>
        <begin position="88"/>
        <end position="104"/>
    </location>
</feature>
<gene>
    <name evidence="2" type="ORF">K444DRAFT_396181</name>
</gene>
<feature type="compositionally biased region" description="Low complexity" evidence="1">
    <location>
        <begin position="922"/>
        <end position="932"/>
    </location>
</feature>
<dbReference type="RefSeq" id="XP_024737002.1">
    <property type="nucleotide sequence ID" value="XM_024872490.1"/>
</dbReference>
<feature type="compositionally biased region" description="Basic and acidic residues" evidence="1">
    <location>
        <begin position="492"/>
        <end position="505"/>
    </location>
</feature>
<feature type="region of interest" description="Disordered" evidence="1">
    <location>
        <begin position="1"/>
        <end position="166"/>
    </location>
</feature>
<feature type="region of interest" description="Disordered" evidence="1">
    <location>
        <begin position="592"/>
        <end position="633"/>
    </location>
</feature>
<reference evidence="2 3" key="1">
    <citation type="submission" date="2016-04" db="EMBL/GenBank/DDBJ databases">
        <title>A degradative enzymes factory behind the ericoid mycorrhizal symbiosis.</title>
        <authorList>
            <consortium name="DOE Joint Genome Institute"/>
            <person name="Martino E."/>
            <person name="Morin E."/>
            <person name="Grelet G."/>
            <person name="Kuo A."/>
            <person name="Kohler A."/>
            <person name="Daghino S."/>
            <person name="Barry K."/>
            <person name="Choi C."/>
            <person name="Cichocki N."/>
            <person name="Clum A."/>
            <person name="Copeland A."/>
            <person name="Hainaut M."/>
            <person name="Haridas S."/>
            <person name="Labutti K."/>
            <person name="Lindquist E."/>
            <person name="Lipzen A."/>
            <person name="Khouja H.-R."/>
            <person name="Murat C."/>
            <person name="Ohm R."/>
            <person name="Olson A."/>
            <person name="Spatafora J."/>
            <person name="Veneault-Fourrey C."/>
            <person name="Henrissat B."/>
            <person name="Grigoriev I."/>
            <person name="Martin F."/>
            <person name="Perotto S."/>
        </authorList>
    </citation>
    <scope>NUCLEOTIDE SEQUENCE [LARGE SCALE GENOMIC DNA]</scope>
    <source>
        <strain evidence="2 3">E</strain>
    </source>
</reference>
<feature type="compositionally biased region" description="Low complexity" evidence="1">
    <location>
        <begin position="435"/>
        <end position="447"/>
    </location>
</feature>
<feature type="region of interest" description="Disordered" evidence="1">
    <location>
        <begin position="429"/>
        <end position="454"/>
    </location>
</feature>
<protein>
    <submittedName>
        <fullName evidence="2">Uncharacterized protein</fullName>
    </submittedName>
</protein>
<feature type="compositionally biased region" description="Basic and acidic residues" evidence="1">
    <location>
        <begin position="847"/>
        <end position="866"/>
    </location>
</feature>
<evidence type="ECO:0000313" key="3">
    <source>
        <dbReference type="Proteomes" id="UP000235371"/>
    </source>
</evidence>
<dbReference type="AlphaFoldDB" id="A0A2J6TAV8"/>
<feature type="compositionally biased region" description="Polar residues" evidence="1">
    <location>
        <begin position="105"/>
        <end position="125"/>
    </location>
</feature>
<feature type="region of interest" description="Disordered" evidence="1">
    <location>
        <begin position="688"/>
        <end position="718"/>
    </location>
</feature>
<accession>A0A2J6TAV8</accession>
<feature type="compositionally biased region" description="Polar residues" evidence="1">
    <location>
        <begin position="754"/>
        <end position="764"/>
    </location>
</feature>
<feature type="region of interest" description="Disordered" evidence="1">
    <location>
        <begin position="517"/>
        <end position="547"/>
    </location>
</feature>
<feature type="region of interest" description="Disordered" evidence="1">
    <location>
        <begin position="750"/>
        <end position="988"/>
    </location>
</feature>
<feature type="compositionally biased region" description="Basic and acidic residues" evidence="1">
    <location>
        <begin position="876"/>
        <end position="889"/>
    </location>
</feature>